<dbReference type="RefSeq" id="WP_344148826.1">
    <property type="nucleotide sequence ID" value="NZ_BAAANF010000007.1"/>
</dbReference>
<reference evidence="3" key="1">
    <citation type="journal article" date="2019" name="Int. J. Syst. Evol. Microbiol.">
        <title>The Global Catalogue of Microorganisms (GCM) 10K type strain sequencing project: providing services to taxonomists for standard genome sequencing and annotation.</title>
        <authorList>
            <consortium name="The Broad Institute Genomics Platform"/>
            <consortium name="The Broad Institute Genome Sequencing Center for Infectious Disease"/>
            <person name="Wu L."/>
            <person name="Ma J."/>
        </authorList>
    </citation>
    <scope>NUCLEOTIDE SEQUENCE [LARGE SCALE GENOMIC DNA]</scope>
    <source>
        <strain evidence="3">JCM 14307</strain>
    </source>
</reference>
<feature type="domain" description="N-acetyltransferase" evidence="1">
    <location>
        <begin position="1"/>
        <end position="147"/>
    </location>
</feature>
<evidence type="ECO:0000313" key="2">
    <source>
        <dbReference type="EMBL" id="GAA1677362.1"/>
    </source>
</evidence>
<dbReference type="Pfam" id="PF00583">
    <property type="entry name" value="Acetyltransf_1"/>
    <property type="match status" value="2"/>
</dbReference>
<feature type="domain" description="N-acetyltransferase" evidence="1">
    <location>
        <begin position="150"/>
        <end position="299"/>
    </location>
</feature>
<keyword evidence="3" id="KW-1185">Reference proteome</keyword>
<comment type="caution">
    <text evidence="2">The sequence shown here is derived from an EMBL/GenBank/DDBJ whole genome shotgun (WGS) entry which is preliminary data.</text>
</comment>
<dbReference type="PANTHER" id="PTHR43072:SF60">
    <property type="entry name" value="L-2,4-DIAMINOBUTYRIC ACID ACETYLTRANSFERASE"/>
    <property type="match status" value="1"/>
</dbReference>
<dbReference type="SUPFAM" id="SSF55729">
    <property type="entry name" value="Acyl-CoA N-acyltransferases (Nat)"/>
    <property type="match status" value="2"/>
</dbReference>
<dbReference type="PROSITE" id="PS51186">
    <property type="entry name" value="GNAT"/>
    <property type="match status" value="2"/>
</dbReference>
<dbReference type="Gene3D" id="3.40.630.30">
    <property type="match status" value="1"/>
</dbReference>
<evidence type="ECO:0000313" key="3">
    <source>
        <dbReference type="Proteomes" id="UP001500280"/>
    </source>
</evidence>
<name>A0ABP4SS69_9ACTN</name>
<proteinExistence type="predicted"/>
<evidence type="ECO:0000259" key="1">
    <source>
        <dbReference type="PROSITE" id="PS51186"/>
    </source>
</evidence>
<dbReference type="InterPro" id="IPR000182">
    <property type="entry name" value="GNAT_dom"/>
</dbReference>
<dbReference type="InterPro" id="IPR016181">
    <property type="entry name" value="Acyl_CoA_acyltransferase"/>
</dbReference>
<accession>A0ABP4SS69</accession>
<dbReference type="Proteomes" id="UP001500280">
    <property type="component" value="Unassembled WGS sequence"/>
</dbReference>
<dbReference type="PANTHER" id="PTHR43072">
    <property type="entry name" value="N-ACETYLTRANSFERASE"/>
    <property type="match status" value="1"/>
</dbReference>
<dbReference type="CDD" id="cd04301">
    <property type="entry name" value="NAT_SF"/>
    <property type="match status" value="2"/>
</dbReference>
<organism evidence="2 3">
    <name type="scientific">Kribbella yunnanensis</name>
    <dbReference type="NCBI Taxonomy" id="190194"/>
    <lineage>
        <taxon>Bacteria</taxon>
        <taxon>Bacillati</taxon>
        <taxon>Actinomycetota</taxon>
        <taxon>Actinomycetes</taxon>
        <taxon>Propionibacteriales</taxon>
        <taxon>Kribbellaceae</taxon>
        <taxon>Kribbella</taxon>
    </lineage>
</organism>
<protein>
    <submittedName>
        <fullName evidence="2">GNAT family N-acetyltransferase</fullName>
    </submittedName>
</protein>
<dbReference type="EMBL" id="BAAANF010000007">
    <property type="protein sequence ID" value="GAA1677362.1"/>
    <property type="molecule type" value="Genomic_DNA"/>
</dbReference>
<gene>
    <name evidence="2" type="ORF">GCM10009745_20910</name>
</gene>
<sequence>MPLRTTVVSDADALGELFALVRPHVVLPPGATQRVLERTERAGSWVFVQDDVIVGWGRVAPAEYRTQADAYQGTLMVHPDHRGQGTGRTLADLMQEHLRAHGAQRLDVMTEGDIGLAFAVARGGVPGEKARVASVRLDELPAAPDVPADLTVRRLSELEPQDVHPVYAETVLDIPGIDGGFDVSYDAFVAHAWDPARGNQLDLGSAAVVDGKVVGVSLVQRAGARLWTDLTATSTAYRGRGLAKILKWSSLTWAAEAGCTVGYTQNSPRNAPMLAVNEWLGYQETATGTAVTWRVESDL</sequence>